<dbReference type="AlphaFoldDB" id="A0A0E9UGH0"/>
<protein>
    <submittedName>
        <fullName evidence="1">Uncharacterized protein</fullName>
    </submittedName>
</protein>
<name>A0A0E9UGH0_ANGAN</name>
<sequence length="27" mass="3034">MNCSSPSLDSLEMEMSEKFPLQILCLS</sequence>
<reference evidence="1" key="2">
    <citation type="journal article" date="2015" name="Fish Shellfish Immunol.">
        <title>Early steps in the European eel (Anguilla anguilla)-Vibrio vulnificus interaction in the gills: Role of the RtxA13 toxin.</title>
        <authorList>
            <person name="Callol A."/>
            <person name="Pajuelo D."/>
            <person name="Ebbesson L."/>
            <person name="Teles M."/>
            <person name="MacKenzie S."/>
            <person name="Amaro C."/>
        </authorList>
    </citation>
    <scope>NUCLEOTIDE SEQUENCE</scope>
</reference>
<dbReference type="EMBL" id="GBXM01044237">
    <property type="protein sequence ID" value="JAH64340.1"/>
    <property type="molecule type" value="Transcribed_RNA"/>
</dbReference>
<reference evidence="1" key="1">
    <citation type="submission" date="2014-11" db="EMBL/GenBank/DDBJ databases">
        <authorList>
            <person name="Amaro Gonzalez C."/>
        </authorList>
    </citation>
    <scope>NUCLEOTIDE SEQUENCE</scope>
</reference>
<organism evidence="1">
    <name type="scientific">Anguilla anguilla</name>
    <name type="common">European freshwater eel</name>
    <name type="synonym">Muraena anguilla</name>
    <dbReference type="NCBI Taxonomy" id="7936"/>
    <lineage>
        <taxon>Eukaryota</taxon>
        <taxon>Metazoa</taxon>
        <taxon>Chordata</taxon>
        <taxon>Craniata</taxon>
        <taxon>Vertebrata</taxon>
        <taxon>Euteleostomi</taxon>
        <taxon>Actinopterygii</taxon>
        <taxon>Neopterygii</taxon>
        <taxon>Teleostei</taxon>
        <taxon>Anguilliformes</taxon>
        <taxon>Anguillidae</taxon>
        <taxon>Anguilla</taxon>
    </lineage>
</organism>
<evidence type="ECO:0000313" key="1">
    <source>
        <dbReference type="EMBL" id="JAH64340.1"/>
    </source>
</evidence>
<accession>A0A0E9UGH0</accession>
<proteinExistence type="predicted"/>